<organism evidence="1 2">
    <name type="scientific">Prauserella cavernicola</name>
    <dbReference type="NCBI Taxonomy" id="2800127"/>
    <lineage>
        <taxon>Bacteria</taxon>
        <taxon>Bacillati</taxon>
        <taxon>Actinomycetota</taxon>
        <taxon>Actinomycetes</taxon>
        <taxon>Pseudonocardiales</taxon>
        <taxon>Pseudonocardiaceae</taxon>
        <taxon>Prauserella</taxon>
    </lineage>
</organism>
<dbReference type="Pfam" id="PF06675">
    <property type="entry name" value="DUF1177"/>
    <property type="match status" value="1"/>
</dbReference>
<dbReference type="Proteomes" id="UP000635245">
    <property type="component" value="Unassembled WGS sequence"/>
</dbReference>
<gene>
    <name evidence="1" type="ORF">JHE00_05680</name>
</gene>
<dbReference type="RefSeq" id="WP_200315396.1">
    <property type="nucleotide sequence ID" value="NZ_JAENJH010000001.1"/>
</dbReference>
<name>A0A934QPS2_9PSEU</name>
<proteinExistence type="predicted"/>
<keyword evidence="2" id="KW-1185">Reference proteome</keyword>
<sequence length="312" mass="32869">MPWRQVIEAEELLDDPAVTGKSVADWLRGAGVEDVTVRTVTEAKGSTDFIKVVIPGSAGRTAGGDAPTLGVIGRLGGIGARPEQIGFVSDGDGALTVVTVAAKLATMRKRGDVLPGDVVLTTHICPNAPTRPHDPVPFMDSPVAFATTNEYEVDERMDAILSVDTTKGNRILNHRGFALTPTIKEGWILRVREDLLNVAAITTGAHPVVLPVTTQDITPYGNGVHHINSLLQPSVATTAPVVGVAITTESAVPGSATGATDLTSVESAARFCIEAAKEFGAGRAQFYDRDEFALLERTYGSLNHLRGEAAAR</sequence>
<accession>A0A934QPS2</accession>
<dbReference type="EMBL" id="JAENJH010000001">
    <property type="protein sequence ID" value="MBK1783813.1"/>
    <property type="molecule type" value="Genomic_DNA"/>
</dbReference>
<comment type="caution">
    <text evidence="1">The sequence shown here is derived from an EMBL/GenBank/DDBJ whole genome shotgun (WGS) entry which is preliminary data.</text>
</comment>
<dbReference type="InterPro" id="IPR009561">
    <property type="entry name" value="DUF1177"/>
</dbReference>
<dbReference type="AlphaFoldDB" id="A0A934QPS2"/>
<reference evidence="1" key="1">
    <citation type="submission" date="2020-12" db="EMBL/GenBank/DDBJ databases">
        <title>Prauserella sp. ASG 168, a novel actinomycete isolated from cave rock.</title>
        <authorList>
            <person name="Suriyachadkun C."/>
        </authorList>
    </citation>
    <scope>NUCLEOTIDE SEQUENCE</scope>
    <source>
        <strain evidence="1">ASG 168</strain>
    </source>
</reference>
<protein>
    <submittedName>
        <fullName evidence="1">DUF1177 domain-containing protein</fullName>
    </submittedName>
</protein>
<evidence type="ECO:0000313" key="1">
    <source>
        <dbReference type="EMBL" id="MBK1783813.1"/>
    </source>
</evidence>
<evidence type="ECO:0000313" key="2">
    <source>
        <dbReference type="Proteomes" id="UP000635245"/>
    </source>
</evidence>